<organism evidence="3 4">
    <name type="scientific">Paragonimus heterotremus</name>
    <dbReference type="NCBI Taxonomy" id="100268"/>
    <lineage>
        <taxon>Eukaryota</taxon>
        <taxon>Metazoa</taxon>
        <taxon>Spiralia</taxon>
        <taxon>Lophotrochozoa</taxon>
        <taxon>Platyhelminthes</taxon>
        <taxon>Trematoda</taxon>
        <taxon>Digenea</taxon>
        <taxon>Plagiorchiida</taxon>
        <taxon>Troglotremata</taxon>
        <taxon>Troglotrematidae</taxon>
        <taxon>Paragonimus</taxon>
    </lineage>
</organism>
<dbReference type="AlphaFoldDB" id="A0A8J4SJ68"/>
<comment type="caution">
    <text evidence="3">The sequence shown here is derived from an EMBL/GenBank/DDBJ whole genome shotgun (WGS) entry which is preliminary data.</text>
</comment>
<proteinExistence type="predicted"/>
<evidence type="ECO:0000313" key="4">
    <source>
        <dbReference type="Proteomes" id="UP000748531"/>
    </source>
</evidence>
<feature type="region of interest" description="Disordered" evidence="1">
    <location>
        <begin position="43"/>
        <end position="66"/>
    </location>
</feature>
<dbReference type="OrthoDB" id="10343042at2759"/>
<name>A0A8J4SJ68_9TREM</name>
<sequence>MFWPEQNNMNNKLDQTSQRFSVTVMTFLTKWYMSLVSIRATADSRKNVVSSHSQETWRDRSLFTRK</sequence>
<keyword evidence="2" id="KW-1133">Transmembrane helix</keyword>
<feature type="transmembrane region" description="Helical" evidence="2">
    <location>
        <begin position="20"/>
        <end position="38"/>
    </location>
</feature>
<keyword evidence="4" id="KW-1185">Reference proteome</keyword>
<protein>
    <submittedName>
        <fullName evidence="3">Uncharacterized protein</fullName>
    </submittedName>
</protein>
<evidence type="ECO:0000256" key="1">
    <source>
        <dbReference type="SAM" id="MobiDB-lite"/>
    </source>
</evidence>
<keyword evidence="2" id="KW-0472">Membrane</keyword>
<feature type="compositionally biased region" description="Basic and acidic residues" evidence="1">
    <location>
        <begin position="55"/>
        <end position="66"/>
    </location>
</feature>
<gene>
    <name evidence="3" type="ORF">PHET_12393</name>
</gene>
<reference evidence="3" key="1">
    <citation type="submission" date="2019-05" db="EMBL/GenBank/DDBJ databases">
        <title>Annotation for the trematode Paragonimus heterotremus.</title>
        <authorList>
            <person name="Choi Y.-J."/>
        </authorList>
    </citation>
    <scope>NUCLEOTIDE SEQUENCE</scope>
    <source>
        <strain evidence="3">LC</strain>
    </source>
</reference>
<dbReference type="Proteomes" id="UP000748531">
    <property type="component" value="Unassembled WGS sequence"/>
</dbReference>
<accession>A0A8J4SJ68</accession>
<keyword evidence="2" id="KW-0812">Transmembrane</keyword>
<evidence type="ECO:0000313" key="3">
    <source>
        <dbReference type="EMBL" id="KAF5395325.1"/>
    </source>
</evidence>
<dbReference type="EMBL" id="LUCH01015098">
    <property type="protein sequence ID" value="KAF5395325.1"/>
    <property type="molecule type" value="Genomic_DNA"/>
</dbReference>
<evidence type="ECO:0000256" key="2">
    <source>
        <dbReference type="SAM" id="Phobius"/>
    </source>
</evidence>